<dbReference type="InterPro" id="IPR010730">
    <property type="entry name" value="HET"/>
</dbReference>
<dbReference type="PANTHER" id="PTHR24148:SF73">
    <property type="entry name" value="HET DOMAIN PROTEIN (AFU_ORTHOLOGUE AFUA_8G01020)"/>
    <property type="match status" value="1"/>
</dbReference>
<dbReference type="AlphaFoldDB" id="A0A9Q9AJC4"/>
<accession>A0A9Q9AJC4</accession>
<dbReference type="Proteomes" id="UP001056384">
    <property type="component" value="Chromosome 2"/>
</dbReference>
<evidence type="ECO:0000313" key="3">
    <source>
        <dbReference type="Proteomes" id="UP001056384"/>
    </source>
</evidence>
<sequence length="700" mass="79760">MTDSLASKLDAIGKRKIANGLWELSPSRQNREAIFERAVTTISQSQEEAQLILSNLQRLSPNLAADFGLRTSDKIFETQFKAICESENESFPFAEDQPLRQFIAVSYSWRKADGSWPADGSVPHSPWPFSKPFVDAVLSERGVVEAEGRNPAFPRECVFIDAMCIDQTDEDEKQRNIDMMDIIYKSCRKLMILLEDVVFTDEEVAAVTRIDYEQIVPGFTHDIPEADSRHLISAWRKIEASRWWGRAWCWHEFEVNEPWDTLRCSYYVHCALFVVRHAEGTFKVKWLQLLWIRAMTGSDTSDTLTTKELQNATRWTIADNRTSRHGDVPFRREGSARSSVMARLSVINSTESSIPADIVSIVINLSGLALYYRGRPTSREEVIWIVTTLALAAGEKSALTLMNGEMLSIRGQESWLSQHAAEANLSVPTFVLGGNLGLHRITPHAIELDLLFFEHVVEWPRTDNLELADRVFPQSPIPTTPIRYRAGLPDSAQRTEDPSWEARRRGFLAHACESGLNFILRLWNQLQRQVVQESYDQGGLLPFEANELLRPNAYNLHELLTSGENSLEQTQEHLESLLLFLTWLTDPRSMYYVSAFCLRLPCGVDDFAFVSGIMLRNNAALELTKWRIAIPVDLTDTSCQAYRAWLLRPVEDNALQDEATGLWENKDGRYRIVGKMLLLGENVLEDNDFVRLRTRQIVTA</sequence>
<feature type="domain" description="Heterokaryon incompatibility" evidence="1">
    <location>
        <begin position="103"/>
        <end position="252"/>
    </location>
</feature>
<dbReference type="Pfam" id="PF06985">
    <property type="entry name" value="HET"/>
    <property type="match status" value="1"/>
</dbReference>
<proteinExistence type="predicted"/>
<protein>
    <submittedName>
        <fullName evidence="2">Heterokaryon incompatibility</fullName>
    </submittedName>
</protein>
<name>A0A9Q9AJC4_9PEZI</name>
<dbReference type="EMBL" id="CP099419">
    <property type="protein sequence ID" value="USW48939.1"/>
    <property type="molecule type" value="Genomic_DNA"/>
</dbReference>
<dbReference type="InterPro" id="IPR052895">
    <property type="entry name" value="HetReg/Transcr_Mod"/>
</dbReference>
<dbReference type="PANTHER" id="PTHR24148">
    <property type="entry name" value="ANKYRIN REPEAT DOMAIN-CONTAINING PROTEIN 39 HOMOLOG-RELATED"/>
    <property type="match status" value="1"/>
</dbReference>
<organism evidence="2 3">
    <name type="scientific">Septoria linicola</name>
    <dbReference type="NCBI Taxonomy" id="215465"/>
    <lineage>
        <taxon>Eukaryota</taxon>
        <taxon>Fungi</taxon>
        <taxon>Dikarya</taxon>
        <taxon>Ascomycota</taxon>
        <taxon>Pezizomycotina</taxon>
        <taxon>Dothideomycetes</taxon>
        <taxon>Dothideomycetidae</taxon>
        <taxon>Mycosphaerellales</taxon>
        <taxon>Mycosphaerellaceae</taxon>
        <taxon>Septoria</taxon>
    </lineage>
</organism>
<keyword evidence="3" id="KW-1185">Reference proteome</keyword>
<gene>
    <name evidence="2" type="ORF">Slin15195_G022580</name>
</gene>
<reference evidence="2" key="1">
    <citation type="submission" date="2022-06" db="EMBL/GenBank/DDBJ databases">
        <title>Complete genome sequences of two strains of the flax pathogen Septoria linicola.</title>
        <authorList>
            <person name="Lapalu N."/>
            <person name="Simon A."/>
            <person name="Demenou B."/>
            <person name="Paumier D."/>
            <person name="Guillot M.-P."/>
            <person name="Gout L."/>
            <person name="Valade R."/>
        </authorList>
    </citation>
    <scope>NUCLEOTIDE SEQUENCE</scope>
    <source>
        <strain evidence="2">SE15195</strain>
    </source>
</reference>
<evidence type="ECO:0000313" key="2">
    <source>
        <dbReference type="EMBL" id="USW48939.1"/>
    </source>
</evidence>
<evidence type="ECO:0000259" key="1">
    <source>
        <dbReference type="Pfam" id="PF06985"/>
    </source>
</evidence>